<dbReference type="InterPro" id="IPR008023">
    <property type="entry name" value="DUF748"/>
</dbReference>
<proteinExistence type="predicted"/>
<dbReference type="OrthoDB" id="9810976at2"/>
<dbReference type="AlphaFoldDB" id="A0A521CQ96"/>
<dbReference type="Proteomes" id="UP000317557">
    <property type="component" value="Unassembled WGS sequence"/>
</dbReference>
<keyword evidence="2" id="KW-1185">Reference proteome</keyword>
<reference evidence="1 2" key="1">
    <citation type="submission" date="2017-05" db="EMBL/GenBank/DDBJ databases">
        <authorList>
            <person name="Varghese N."/>
            <person name="Submissions S."/>
        </authorList>
    </citation>
    <scope>NUCLEOTIDE SEQUENCE [LARGE SCALE GENOMIC DNA]</scope>
    <source>
        <strain evidence="1 2">DSM 21985</strain>
    </source>
</reference>
<accession>A0A521CQ96</accession>
<dbReference type="GO" id="GO:0005886">
    <property type="term" value="C:plasma membrane"/>
    <property type="evidence" value="ECO:0007669"/>
    <property type="project" value="TreeGrafter"/>
</dbReference>
<dbReference type="PANTHER" id="PTHR30441:SF4">
    <property type="entry name" value="PROTEIN ASMA"/>
    <property type="match status" value="1"/>
</dbReference>
<evidence type="ECO:0000313" key="2">
    <source>
        <dbReference type="Proteomes" id="UP000317557"/>
    </source>
</evidence>
<organism evidence="1 2">
    <name type="scientific">Gracilimonas mengyeensis</name>
    <dbReference type="NCBI Taxonomy" id="1302730"/>
    <lineage>
        <taxon>Bacteria</taxon>
        <taxon>Pseudomonadati</taxon>
        <taxon>Balneolota</taxon>
        <taxon>Balneolia</taxon>
        <taxon>Balneolales</taxon>
        <taxon>Balneolaceae</taxon>
        <taxon>Gracilimonas</taxon>
    </lineage>
</organism>
<dbReference type="InterPro" id="IPR052894">
    <property type="entry name" value="AsmA-related"/>
</dbReference>
<dbReference type="PANTHER" id="PTHR30441">
    <property type="entry name" value="DUF748 DOMAIN-CONTAINING PROTEIN"/>
    <property type="match status" value="1"/>
</dbReference>
<dbReference type="Pfam" id="PF05359">
    <property type="entry name" value="DUF748"/>
    <property type="match status" value="1"/>
</dbReference>
<evidence type="ECO:0000313" key="1">
    <source>
        <dbReference type="EMBL" id="SMO61593.1"/>
    </source>
</evidence>
<sequence>MKNKGIKIVGGIVAVLIVAFSVFTLSIDGMVKSGIEENGSELLGTEVSVDDVDVSLFDGSGSINGFTVENPEGFSDEPAIEIGQASMQVDLGSLFSDQIIVEEIIVKSPELFFEQKGIGANLKTLNDNMSSGEDTSSETSLVINYLRVENGKVKVSTTIDRERTAEASLSEIELEGIGKDGSNTVQQSIRQVMEPLLQEAVEQAVKGGITDQIEDKVQDLLGN</sequence>
<dbReference type="EMBL" id="FXTP01000006">
    <property type="protein sequence ID" value="SMO61593.1"/>
    <property type="molecule type" value="Genomic_DNA"/>
</dbReference>
<dbReference type="GO" id="GO:0090313">
    <property type="term" value="P:regulation of protein targeting to membrane"/>
    <property type="evidence" value="ECO:0007669"/>
    <property type="project" value="TreeGrafter"/>
</dbReference>
<name>A0A521CQ96_9BACT</name>
<protein>
    <recommendedName>
        <fullName evidence="3">AsmA family protein</fullName>
    </recommendedName>
</protein>
<dbReference type="RefSeq" id="WP_142454087.1">
    <property type="nucleotide sequence ID" value="NZ_FXTP01000006.1"/>
</dbReference>
<evidence type="ECO:0008006" key="3">
    <source>
        <dbReference type="Google" id="ProtNLM"/>
    </source>
</evidence>
<gene>
    <name evidence="1" type="ORF">SAMN06265219_10656</name>
</gene>